<dbReference type="InterPro" id="IPR052992">
    <property type="entry name" value="SDR_member_12"/>
</dbReference>
<dbReference type="Bgee" id="ENSMGAG00000015027">
    <property type="expression patterns" value="Expressed in liver and 17 other cell types or tissues"/>
</dbReference>
<dbReference type="InterPro" id="IPR002347">
    <property type="entry name" value="SDR_fam"/>
</dbReference>
<evidence type="ECO:0008006" key="4">
    <source>
        <dbReference type="Google" id="ProtNLM"/>
    </source>
</evidence>
<reference evidence="2" key="2">
    <citation type="submission" date="2025-08" db="UniProtKB">
        <authorList>
            <consortium name="Ensembl"/>
        </authorList>
    </citation>
    <scope>IDENTIFICATION</scope>
</reference>
<keyword evidence="1" id="KW-1133">Transmembrane helix</keyword>
<dbReference type="Pfam" id="PF00106">
    <property type="entry name" value="adh_short"/>
    <property type="match status" value="1"/>
</dbReference>
<dbReference type="PANTHER" id="PTHR44656:SF7">
    <property type="entry name" value="DEHYDROGENASE_REDUCTASE SDR FAMILY MEMBER 12"/>
    <property type="match status" value="1"/>
</dbReference>
<dbReference type="PRINTS" id="PR00081">
    <property type="entry name" value="GDHRDH"/>
</dbReference>
<dbReference type="AlphaFoldDB" id="A0A803XPU7"/>
<dbReference type="Gene3D" id="3.40.50.720">
    <property type="entry name" value="NAD(P)-binding Rossmann-like Domain"/>
    <property type="match status" value="1"/>
</dbReference>
<name>A0A803XPU7_MELGA</name>
<accession>A0A803XPU7</accession>
<feature type="transmembrane region" description="Helical" evidence="1">
    <location>
        <begin position="53"/>
        <end position="73"/>
    </location>
</feature>
<evidence type="ECO:0000256" key="1">
    <source>
        <dbReference type="SAM" id="Phobius"/>
    </source>
</evidence>
<organism evidence="2 3">
    <name type="scientific">Meleagris gallopavo</name>
    <name type="common">Wild turkey</name>
    <dbReference type="NCBI Taxonomy" id="9103"/>
    <lineage>
        <taxon>Eukaryota</taxon>
        <taxon>Metazoa</taxon>
        <taxon>Chordata</taxon>
        <taxon>Craniata</taxon>
        <taxon>Vertebrata</taxon>
        <taxon>Euteleostomi</taxon>
        <taxon>Archelosauria</taxon>
        <taxon>Archosauria</taxon>
        <taxon>Dinosauria</taxon>
        <taxon>Saurischia</taxon>
        <taxon>Theropoda</taxon>
        <taxon>Coelurosauria</taxon>
        <taxon>Aves</taxon>
        <taxon>Neognathae</taxon>
        <taxon>Galloanserae</taxon>
        <taxon>Galliformes</taxon>
        <taxon>Phasianidae</taxon>
        <taxon>Meleagridinae</taxon>
        <taxon>Meleagris</taxon>
    </lineage>
</organism>
<dbReference type="PANTHER" id="PTHR44656">
    <property type="entry name" value="DEHYDROGENASE/REDUCTASE SDR FAMILY MEMBER 12"/>
    <property type="match status" value="1"/>
</dbReference>
<dbReference type="InParanoid" id="A0A803XPU7"/>
<proteinExistence type="predicted"/>
<dbReference type="Ensembl" id="ENSMGAT00000028661.1">
    <property type="protein sequence ID" value="ENSMGAP00000021543.1"/>
    <property type="gene ID" value="ENSMGAG00000015027.2"/>
</dbReference>
<keyword evidence="1" id="KW-0812">Transmembrane</keyword>
<dbReference type="GeneTree" id="ENSGT00940000163978"/>
<dbReference type="Proteomes" id="UP000001645">
    <property type="component" value="Chromosome 1"/>
</dbReference>
<protein>
    <recommendedName>
        <fullName evidence="4">Dehydrogenase/reductase 12</fullName>
    </recommendedName>
</protein>
<gene>
    <name evidence="2" type="primary">DHRS12</name>
</gene>
<feature type="transmembrane region" description="Helical" evidence="1">
    <location>
        <begin position="21"/>
        <end position="41"/>
    </location>
</feature>
<dbReference type="InterPro" id="IPR036291">
    <property type="entry name" value="NAD(P)-bd_dom_sf"/>
</dbReference>
<keyword evidence="1" id="KW-0472">Membrane</keyword>
<reference evidence="2" key="3">
    <citation type="submission" date="2025-09" db="UniProtKB">
        <authorList>
            <consortium name="Ensembl"/>
        </authorList>
    </citation>
    <scope>IDENTIFICATION</scope>
</reference>
<evidence type="ECO:0000313" key="2">
    <source>
        <dbReference type="Ensembl" id="ENSMGAP00000021543.1"/>
    </source>
</evidence>
<dbReference type="SUPFAM" id="SSF51735">
    <property type="entry name" value="NAD(P)-binding Rossmann-fold domains"/>
    <property type="match status" value="1"/>
</dbReference>
<sequence>MPAGLEKACHRCISKIASNACFIFGLLAFLVLPLSMTFTGMKFLEDCPVQPLIPLYLLVGGVIGSLKVTLLLYDSTRMRQLLSKSVVIDDDDDDEYPWRQNAHKSGYESASKHFDPADLEVDVAGRSFLITGSNSGIGKAAAKEIARRGGTVHLVCRNKERAEDAKGEIVTETGNQNIFLHIVDISNPKEIWKFAEKFKTEHKLNVLINNAGCMVNNRELTENGLEKNFATNTLGTYVLTTALLPLLEKEADARVITVSSGGMLVQKLNISDLQSGSGTFDGTMVYAQNKRQQVVLTEQWAKTHRSIHFSVMHPGWADTPAVRSSMPDFYQKMKNSLRTEAQGADTVVWLAVSSEAAKLPSGLFFQDRQPVPTHLPLARTHSPPGDEEKLMEMLEELSQKFKSISPGSPQCC</sequence>
<keyword evidence="3" id="KW-1185">Reference proteome</keyword>
<evidence type="ECO:0000313" key="3">
    <source>
        <dbReference type="Proteomes" id="UP000001645"/>
    </source>
</evidence>
<reference evidence="2 3" key="1">
    <citation type="journal article" date="2010" name="PLoS Biol.">
        <title>Multi-platform next-generation sequencing of the domestic turkey (Meleagris gallopavo): genome assembly and analysis.</title>
        <authorList>
            <person name="Dalloul R.A."/>
            <person name="Long J.A."/>
            <person name="Zimin A.V."/>
            <person name="Aslam L."/>
            <person name="Beal K."/>
            <person name="Blomberg L.A."/>
            <person name="Bouffard P."/>
            <person name="Burt D.W."/>
            <person name="Crasta O."/>
            <person name="Crooijmans R.P."/>
            <person name="Cooper K."/>
            <person name="Coulombe R.A."/>
            <person name="De S."/>
            <person name="Delany M.E."/>
            <person name="Dodgson J.B."/>
            <person name="Dong J.J."/>
            <person name="Evans C."/>
            <person name="Frederickson K.M."/>
            <person name="Flicek P."/>
            <person name="Florea L."/>
            <person name="Folkerts O."/>
            <person name="Groenen M.A."/>
            <person name="Harkins T.T."/>
            <person name="Herrero J."/>
            <person name="Hoffmann S."/>
            <person name="Megens H.J."/>
            <person name="Jiang A."/>
            <person name="de Jong P."/>
            <person name="Kaiser P."/>
            <person name="Kim H."/>
            <person name="Kim K.W."/>
            <person name="Kim S."/>
            <person name="Langenberger D."/>
            <person name="Lee M.K."/>
            <person name="Lee T."/>
            <person name="Mane S."/>
            <person name="Marcais G."/>
            <person name="Marz M."/>
            <person name="McElroy A.P."/>
            <person name="Modise T."/>
            <person name="Nefedov M."/>
            <person name="Notredame C."/>
            <person name="Paton I.R."/>
            <person name="Payne W.S."/>
            <person name="Pertea G."/>
            <person name="Prickett D."/>
            <person name="Puiu D."/>
            <person name="Qioa D."/>
            <person name="Raineri E."/>
            <person name="Ruffier M."/>
            <person name="Salzberg S.L."/>
            <person name="Schatz M.C."/>
            <person name="Scheuring C."/>
            <person name="Schmidt C.J."/>
            <person name="Schroeder S."/>
            <person name="Searle S.M."/>
            <person name="Smith E.J."/>
            <person name="Smith J."/>
            <person name="Sonstegard T.S."/>
            <person name="Stadler P.F."/>
            <person name="Tafer H."/>
            <person name="Tu Z.J."/>
            <person name="Van Tassell C.P."/>
            <person name="Vilella A.J."/>
            <person name="Williams K.P."/>
            <person name="Yorke J.A."/>
            <person name="Zhang L."/>
            <person name="Zhang H.B."/>
            <person name="Zhang X."/>
            <person name="Zhang Y."/>
            <person name="Reed K.M."/>
        </authorList>
    </citation>
    <scope>NUCLEOTIDE SEQUENCE [LARGE SCALE GENOMIC DNA]</scope>
</reference>
<dbReference type="CDD" id="cd09808">
    <property type="entry name" value="DHRS-12_like_SDR_c-like"/>
    <property type="match status" value="1"/>
</dbReference>